<reference evidence="1 2" key="2">
    <citation type="journal article" date="2016" name="Int. J. Syst. Evol. Microbiol.">
        <title>Paenibacillus bovis sp. nov., isolated from raw yak (Bos grunniens) milk.</title>
        <authorList>
            <person name="Gao C."/>
            <person name="Han J."/>
            <person name="Liu Z."/>
            <person name="Xu X."/>
            <person name="Hang F."/>
            <person name="Wu Z."/>
        </authorList>
    </citation>
    <scope>NUCLEOTIDE SEQUENCE [LARGE SCALE GENOMIC DNA]</scope>
    <source>
        <strain evidence="1 2">BD3526</strain>
    </source>
</reference>
<dbReference type="Gene3D" id="3.80.10.10">
    <property type="entry name" value="Ribonuclease Inhibitor"/>
    <property type="match status" value="1"/>
</dbReference>
<dbReference type="EMBL" id="CP013023">
    <property type="protein sequence ID" value="ANF97885.1"/>
    <property type="molecule type" value="Genomic_DNA"/>
</dbReference>
<protein>
    <recommendedName>
        <fullName evidence="3">Leucine-rich repeat domain-containing protein</fullName>
    </recommendedName>
</protein>
<dbReference type="STRING" id="1616788.AR543_18925"/>
<dbReference type="AlphaFoldDB" id="A0A172ZJR5"/>
<dbReference type="OrthoDB" id="2556499at2"/>
<reference evidence="2" key="1">
    <citation type="submission" date="2015-10" db="EMBL/GenBank/DDBJ databases">
        <title>Genome of Paenibacillus bovis sp. nov.</title>
        <authorList>
            <person name="Wu Z."/>
            <person name="Gao C."/>
            <person name="Liu Z."/>
            <person name="Zheng H."/>
        </authorList>
    </citation>
    <scope>NUCLEOTIDE SEQUENCE [LARGE SCALE GENOMIC DNA]</scope>
    <source>
        <strain evidence="2">BD3526</strain>
    </source>
</reference>
<evidence type="ECO:0008006" key="3">
    <source>
        <dbReference type="Google" id="ProtNLM"/>
    </source>
</evidence>
<keyword evidence="2" id="KW-1185">Reference proteome</keyword>
<dbReference type="Proteomes" id="UP000078148">
    <property type="component" value="Chromosome"/>
</dbReference>
<sequence length="356" mass="41071">MYQTIHPDTIQIEKSLTGAEVRELADHPDLRIIQLAEALEPDSWKLLNTHLFAVRQDVRLRVYGFYDSVGDLGFLEWLPELRRLSLECEGEIRNLDALGSLGRLDQLQLSLATLTELDILEQVPSTLTDLHIGRTLSRKPDLQVLSRFGQLQNLHIDGHHKSLDIIRQLSTLQQLTLQSITVPDLAFVQPLQNLQDLTIRLGGIRDLKALAAQESIRYLQLSQIKGLEDITVIASLTGLQYLFLQALPHIRELPSFADLPRLRKIALDNMKGLRDIHTLEYAPGLIEFTHREAWEMKVAAYEPLLRNPSLKRAYAKLKTPRMMKQFHQLLIQYDKKDVLEEREQGRTNWWDDFPFQ</sequence>
<name>A0A172ZJR5_9BACL</name>
<dbReference type="SUPFAM" id="SSF52058">
    <property type="entry name" value="L domain-like"/>
    <property type="match status" value="1"/>
</dbReference>
<accession>A0A172ZJR5</accession>
<proteinExistence type="predicted"/>
<organism evidence="1 2">
    <name type="scientific">Paenibacillus bovis</name>
    <dbReference type="NCBI Taxonomy" id="1616788"/>
    <lineage>
        <taxon>Bacteria</taxon>
        <taxon>Bacillati</taxon>
        <taxon>Bacillota</taxon>
        <taxon>Bacilli</taxon>
        <taxon>Bacillales</taxon>
        <taxon>Paenibacillaceae</taxon>
        <taxon>Paenibacillus</taxon>
    </lineage>
</organism>
<dbReference type="InterPro" id="IPR032675">
    <property type="entry name" value="LRR_dom_sf"/>
</dbReference>
<dbReference type="KEGG" id="pbv:AR543_18925"/>
<gene>
    <name evidence="1" type="ORF">AR543_18925</name>
</gene>
<evidence type="ECO:0000313" key="1">
    <source>
        <dbReference type="EMBL" id="ANF97885.1"/>
    </source>
</evidence>
<evidence type="ECO:0000313" key="2">
    <source>
        <dbReference type="Proteomes" id="UP000078148"/>
    </source>
</evidence>
<dbReference type="RefSeq" id="WP_060535978.1">
    <property type="nucleotide sequence ID" value="NZ_CP013023.1"/>
</dbReference>